<dbReference type="Gramene" id="mRNA:HanXRQr2_Chr04g0171721">
    <property type="protein sequence ID" value="mRNA:HanXRQr2_Chr04g0171721"/>
    <property type="gene ID" value="HanXRQr2_Chr04g0171721"/>
</dbReference>
<dbReference type="STRING" id="4232.A0A251V0K3"/>
<dbReference type="Gene3D" id="3.90.1300.10">
    <property type="entry name" value="Amidase signature (AS) domain"/>
    <property type="match status" value="1"/>
</dbReference>
<evidence type="ECO:0000313" key="2">
    <source>
        <dbReference type="EMBL" id="KAF5810614.1"/>
    </source>
</evidence>
<dbReference type="Pfam" id="PF01425">
    <property type="entry name" value="Amidase"/>
    <property type="match status" value="1"/>
</dbReference>
<evidence type="ECO:0000313" key="3">
    <source>
        <dbReference type="EMBL" id="OTG28646.1"/>
    </source>
</evidence>
<dbReference type="GO" id="GO:0050567">
    <property type="term" value="F:glutaminyl-tRNA synthase (glutamine-hydrolyzing) activity"/>
    <property type="evidence" value="ECO:0007669"/>
    <property type="project" value="UniProtKB-EC"/>
</dbReference>
<evidence type="ECO:0000259" key="1">
    <source>
        <dbReference type="Pfam" id="PF01425"/>
    </source>
</evidence>
<keyword evidence="2" id="KW-0436">Ligase</keyword>
<protein>
    <submittedName>
        <fullName evidence="2">Glutaminyl-tRNA synthase (Glutamine-hydrolyzing)</fullName>
        <ecNumber evidence="2">6.3.5.7</ecNumber>
    </submittedName>
    <submittedName>
        <fullName evidence="3">Putative amidase</fullName>
    </submittedName>
</protein>
<dbReference type="Proteomes" id="UP000215914">
    <property type="component" value="Chromosome 4"/>
</dbReference>
<dbReference type="AlphaFoldDB" id="A0A251V0K3"/>
<dbReference type="InterPro" id="IPR023631">
    <property type="entry name" value="Amidase_dom"/>
</dbReference>
<keyword evidence="4" id="KW-1185">Reference proteome</keyword>
<dbReference type="EC" id="6.3.5.7" evidence="2"/>
<dbReference type="InParanoid" id="A0A251V0K3"/>
<reference evidence="3" key="2">
    <citation type="submission" date="2017-02" db="EMBL/GenBank/DDBJ databases">
        <title>Sunflower complete genome.</title>
        <authorList>
            <person name="Langlade N."/>
            <person name="Munos S."/>
        </authorList>
    </citation>
    <scope>NUCLEOTIDE SEQUENCE [LARGE SCALE GENOMIC DNA]</scope>
    <source>
        <tissue evidence="3">Leaves</tissue>
    </source>
</reference>
<reference evidence="2" key="3">
    <citation type="submission" date="2020-06" db="EMBL/GenBank/DDBJ databases">
        <title>Helianthus annuus Genome sequencing and assembly Release 2.</title>
        <authorList>
            <person name="Gouzy J."/>
            <person name="Langlade N."/>
            <person name="Munos S."/>
        </authorList>
    </citation>
    <scope>NUCLEOTIDE SEQUENCE</scope>
    <source>
        <tissue evidence="2">Leaves</tissue>
    </source>
</reference>
<dbReference type="EMBL" id="MNCJ02000319">
    <property type="protein sequence ID" value="KAF5810614.1"/>
    <property type="molecule type" value="Genomic_DNA"/>
</dbReference>
<name>A0A251V0K3_HELAN</name>
<dbReference type="SUPFAM" id="SSF75304">
    <property type="entry name" value="Amidase signature (AS) enzymes"/>
    <property type="match status" value="1"/>
</dbReference>
<dbReference type="EMBL" id="CM007893">
    <property type="protein sequence ID" value="OTG28646.1"/>
    <property type="molecule type" value="Genomic_DNA"/>
</dbReference>
<reference evidence="2 4" key="1">
    <citation type="journal article" date="2017" name="Nature">
        <title>The sunflower genome provides insights into oil metabolism, flowering and Asterid evolution.</title>
        <authorList>
            <person name="Badouin H."/>
            <person name="Gouzy J."/>
            <person name="Grassa C.J."/>
            <person name="Murat F."/>
            <person name="Staton S.E."/>
            <person name="Cottret L."/>
            <person name="Lelandais-Briere C."/>
            <person name="Owens G.L."/>
            <person name="Carrere S."/>
            <person name="Mayjonade B."/>
            <person name="Legrand L."/>
            <person name="Gill N."/>
            <person name="Kane N.C."/>
            <person name="Bowers J.E."/>
            <person name="Hubner S."/>
            <person name="Bellec A."/>
            <person name="Berard A."/>
            <person name="Berges H."/>
            <person name="Blanchet N."/>
            <person name="Boniface M.C."/>
            <person name="Brunel D."/>
            <person name="Catrice O."/>
            <person name="Chaidir N."/>
            <person name="Claudel C."/>
            <person name="Donnadieu C."/>
            <person name="Faraut T."/>
            <person name="Fievet G."/>
            <person name="Helmstetter N."/>
            <person name="King M."/>
            <person name="Knapp S.J."/>
            <person name="Lai Z."/>
            <person name="Le Paslier M.C."/>
            <person name="Lippi Y."/>
            <person name="Lorenzon L."/>
            <person name="Mandel J.R."/>
            <person name="Marage G."/>
            <person name="Marchand G."/>
            <person name="Marquand E."/>
            <person name="Bret-Mestries E."/>
            <person name="Morien E."/>
            <person name="Nambeesan S."/>
            <person name="Nguyen T."/>
            <person name="Pegot-Espagnet P."/>
            <person name="Pouilly N."/>
            <person name="Raftis F."/>
            <person name="Sallet E."/>
            <person name="Schiex T."/>
            <person name="Thomas J."/>
            <person name="Vandecasteele C."/>
            <person name="Vares D."/>
            <person name="Vear F."/>
            <person name="Vautrin S."/>
            <person name="Crespi M."/>
            <person name="Mangin B."/>
            <person name="Burke J.M."/>
            <person name="Salse J."/>
            <person name="Munos S."/>
            <person name="Vincourt P."/>
            <person name="Rieseberg L.H."/>
            <person name="Langlade N.B."/>
        </authorList>
    </citation>
    <scope>NUCLEOTIDE SEQUENCE [LARGE SCALE GENOMIC DNA]</scope>
    <source>
        <strain evidence="4">cv. SF193</strain>
        <tissue evidence="2">Leaves</tissue>
    </source>
</reference>
<dbReference type="InterPro" id="IPR036928">
    <property type="entry name" value="AS_sf"/>
</dbReference>
<evidence type="ECO:0000313" key="4">
    <source>
        <dbReference type="Proteomes" id="UP000215914"/>
    </source>
</evidence>
<proteinExistence type="predicted"/>
<gene>
    <name evidence="3" type="ORF">HannXRQ_Chr04g0113591</name>
    <name evidence="2" type="ORF">HanXRQr2_Chr04g0171721</name>
</gene>
<organism evidence="3 4">
    <name type="scientific">Helianthus annuus</name>
    <name type="common">Common sunflower</name>
    <dbReference type="NCBI Taxonomy" id="4232"/>
    <lineage>
        <taxon>Eukaryota</taxon>
        <taxon>Viridiplantae</taxon>
        <taxon>Streptophyta</taxon>
        <taxon>Embryophyta</taxon>
        <taxon>Tracheophyta</taxon>
        <taxon>Spermatophyta</taxon>
        <taxon>Magnoliopsida</taxon>
        <taxon>eudicotyledons</taxon>
        <taxon>Gunneridae</taxon>
        <taxon>Pentapetalae</taxon>
        <taxon>asterids</taxon>
        <taxon>campanulids</taxon>
        <taxon>Asterales</taxon>
        <taxon>Asteraceae</taxon>
        <taxon>Asteroideae</taxon>
        <taxon>Heliantheae alliance</taxon>
        <taxon>Heliantheae</taxon>
        <taxon>Helianthus</taxon>
    </lineage>
</organism>
<sequence length="51" mass="5208">MYAGDIMTVDVNLAGLPALVLPCGFVKDGTASLPVGFQMTGAAFDEVGLFS</sequence>
<accession>A0A251V0K3</accession>
<feature type="domain" description="Amidase" evidence="1">
    <location>
        <begin position="1"/>
        <end position="49"/>
    </location>
</feature>